<dbReference type="PIRSF" id="PIRSF006324">
    <property type="entry name" value="LeuE"/>
    <property type="match status" value="1"/>
</dbReference>
<feature type="transmembrane region" description="Helical" evidence="6">
    <location>
        <begin position="146"/>
        <end position="169"/>
    </location>
</feature>
<dbReference type="GO" id="GO:0005886">
    <property type="term" value="C:plasma membrane"/>
    <property type="evidence" value="ECO:0007669"/>
    <property type="project" value="UniProtKB-SubCell"/>
</dbReference>
<evidence type="ECO:0000256" key="5">
    <source>
        <dbReference type="ARBA" id="ARBA00023136"/>
    </source>
</evidence>
<evidence type="ECO:0000256" key="6">
    <source>
        <dbReference type="SAM" id="Phobius"/>
    </source>
</evidence>
<comment type="subcellular location">
    <subcellularLocation>
        <location evidence="1">Cell membrane</location>
        <topology evidence="1">Multi-pass membrane protein</topology>
    </subcellularLocation>
</comment>
<evidence type="ECO:0000256" key="1">
    <source>
        <dbReference type="ARBA" id="ARBA00004651"/>
    </source>
</evidence>
<proteinExistence type="predicted"/>
<evidence type="ECO:0000256" key="2">
    <source>
        <dbReference type="ARBA" id="ARBA00022475"/>
    </source>
</evidence>
<dbReference type="Pfam" id="PF01810">
    <property type="entry name" value="LysE"/>
    <property type="match status" value="1"/>
</dbReference>
<evidence type="ECO:0000256" key="3">
    <source>
        <dbReference type="ARBA" id="ARBA00022692"/>
    </source>
</evidence>
<dbReference type="PANTHER" id="PTHR30086:SF21">
    <property type="entry name" value="TRANSPORT PROTEIN"/>
    <property type="match status" value="1"/>
</dbReference>
<feature type="transmembrane region" description="Helical" evidence="6">
    <location>
        <begin position="39"/>
        <end position="64"/>
    </location>
</feature>
<sequence length="204" mass="22107">MNELLAVITITVLAVISPGGDFAMVTRNSYLYGKRAGVITALGIASAVWVHVGYTLLGVSVLLLQSPWLFNLVKVFGALYLIYIGISTFRHRVLMSNLTAESAVLPDKQAFKNGFVTNALNPKTTLFVLSTFSQIINPKTPLTVQLGYGVFMSAAHLLWFGMVAVMLSTPRIRTGLLSRQIYVNRVIGLILCALGAMLLLSSAD</sequence>
<reference evidence="7 8" key="1">
    <citation type="submission" date="2014-11" db="EMBL/GenBank/DDBJ databases">
        <title>Draft genome sequence of Chelonobacter oris 1662T, associated with respiratory disease in Hermann's Tortoises.</title>
        <authorList>
            <person name="Kudirkiene E."/>
            <person name="Hansen M.J."/>
            <person name="Bojesen A.M."/>
        </authorList>
    </citation>
    <scope>NUCLEOTIDE SEQUENCE [LARGE SCALE GENOMIC DNA]</scope>
    <source>
        <strain evidence="7 8">1662</strain>
    </source>
</reference>
<accession>A0A0A3AWT1</accession>
<dbReference type="AlphaFoldDB" id="A0A0A3AWT1"/>
<keyword evidence="4 6" id="KW-1133">Transmembrane helix</keyword>
<evidence type="ECO:0000313" key="8">
    <source>
        <dbReference type="Proteomes" id="UP000030380"/>
    </source>
</evidence>
<feature type="transmembrane region" description="Helical" evidence="6">
    <location>
        <begin position="181"/>
        <end position="200"/>
    </location>
</feature>
<keyword evidence="8" id="KW-1185">Reference proteome</keyword>
<dbReference type="InterPro" id="IPR001123">
    <property type="entry name" value="LeuE-type"/>
</dbReference>
<evidence type="ECO:0000313" key="7">
    <source>
        <dbReference type="EMBL" id="KGQ71540.1"/>
    </source>
</evidence>
<keyword evidence="3 6" id="KW-0812">Transmembrane</keyword>
<dbReference type="Proteomes" id="UP000030380">
    <property type="component" value="Unassembled WGS sequence"/>
</dbReference>
<gene>
    <name evidence="7" type="ORF">OA57_00250</name>
</gene>
<dbReference type="PANTHER" id="PTHR30086">
    <property type="entry name" value="ARGININE EXPORTER PROTEIN ARGO"/>
    <property type="match status" value="1"/>
</dbReference>
<dbReference type="GO" id="GO:0015171">
    <property type="term" value="F:amino acid transmembrane transporter activity"/>
    <property type="evidence" value="ECO:0007669"/>
    <property type="project" value="TreeGrafter"/>
</dbReference>
<protein>
    <submittedName>
        <fullName evidence="7">Lysine transporter LysE</fullName>
    </submittedName>
</protein>
<dbReference type="EMBL" id="JSUM01000001">
    <property type="protein sequence ID" value="KGQ71540.1"/>
    <property type="molecule type" value="Genomic_DNA"/>
</dbReference>
<name>A0A0A3AWT1_9PAST</name>
<feature type="transmembrane region" description="Helical" evidence="6">
    <location>
        <begin position="71"/>
        <end position="89"/>
    </location>
</feature>
<organism evidence="7 8">
    <name type="scientific">Chelonobacter oris</name>
    <dbReference type="NCBI Taxonomy" id="505317"/>
    <lineage>
        <taxon>Bacteria</taxon>
        <taxon>Pseudomonadati</taxon>
        <taxon>Pseudomonadota</taxon>
        <taxon>Gammaproteobacteria</taxon>
        <taxon>Pasteurellales</taxon>
        <taxon>Pasteurellaceae</taxon>
        <taxon>Chelonobacter</taxon>
    </lineage>
</organism>
<evidence type="ECO:0000256" key="4">
    <source>
        <dbReference type="ARBA" id="ARBA00022989"/>
    </source>
</evidence>
<comment type="caution">
    <text evidence="7">The sequence shown here is derived from an EMBL/GenBank/DDBJ whole genome shotgun (WGS) entry which is preliminary data.</text>
</comment>
<keyword evidence="5 6" id="KW-0472">Membrane</keyword>
<keyword evidence="2" id="KW-1003">Cell membrane</keyword>
<dbReference type="OrthoDB" id="581870at2"/>